<dbReference type="Proteomes" id="UP001498398">
    <property type="component" value="Unassembled WGS sequence"/>
</dbReference>
<feature type="region of interest" description="Disordered" evidence="1">
    <location>
        <begin position="58"/>
        <end position="137"/>
    </location>
</feature>
<feature type="compositionally biased region" description="Polar residues" evidence="1">
    <location>
        <begin position="76"/>
        <end position="87"/>
    </location>
</feature>
<feature type="compositionally biased region" description="Low complexity" evidence="1">
    <location>
        <begin position="58"/>
        <end position="69"/>
    </location>
</feature>
<sequence length="267" mass="29168">MSVAQPLLPSTPPLSRKRTTSFSCSTNSSPRPLKSPRTAMGSLRRTESYICLTDLQSLPSSSSSLAGSSTAPVRDSYSTPPVSNARSMRQCREKRERRKAYLNYTDSNPTAFRADSGPSIPLPPTPDSQPKQYPASVSAHRISSPLSPVRTVLPARPVFPRSKHEPDLYKQAITTRMRCSPEGQKILHMGPRLALSIMTATQDLERLVAGQSSPSQDVWDSDRDVIMTDAPTCTTTSRHGPTASLAGATSWIVLHNEDWEMVDCISA</sequence>
<accession>A0ABR1JP76</accession>
<evidence type="ECO:0000313" key="3">
    <source>
        <dbReference type="Proteomes" id="UP001498398"/>
    </source>
</evidence>
<keyword evidence="3" id="KW-1185">Reference proteome</keyword>
<evidence type="ECO:0000313" key="2">
    <source>
        <dbReference type="EMBL" id="KAK7461929.1"/>
    </source>
</evidence>
<dbReference type="EMBL" id="JBANRG010000012">
    <property type="protein sequence ID" value="KAK7461929.1"/>
    <property type="molecule type" value="Genomic_DNA"/>
</dbReference>
<feature type="region of interest" description="Disordered" evidence="1">
    <location>
        <begin position="1"/>
        <end position="42"/>
    </location>
</feature>
<feature type="compositionally biased region" description="Polar residues" evidence="1">
    <location>
        <begin position="20"/>
        <end position="30"/>
    </location>
</feature>
<comment type="caution">
    <text evidence="2">The sequence shown here is derived from an EMBL/GenBank/DDBJ whole genome shotgun (WGS) entry which is preliminary data.</text>
</comment>
<evidence type="ECO:0000256" key="1">
    <source>
        <dbReference type="SAM" id="MobiDB-lite"/>
    </source>
</evidence>
<protein>
    <submittedName>
        <fullName evidence="2">Uncharacterized protein</fullName>
    </submittedName>
</protein>
<reference evidence="2 3" key="1">
    <citation type="submission" date="2024-01" db="EMBL/GenBank/DDBJ databases">
        <title>A draft genome for the cacao thread blight pathogen Marasmiellus scandens.</title>
        <authorList>
            <person name="Baruah I.K."/>
            <person name="Leung J."/>
            <person name="Bukari Y."/>
            <person name="Amoako-Attah I."/>
            <person name="Meinhardt L.W."/>
            <person name="Bailey B.A."/>
            <person name="Cohen S.P."/>
        </authorList>
    </citation>
    <scope>NUCLEOTIDE SEQUENCE [LARGE SCALE GENOMIC DNA]</scope>
    <source>
        <strain evidence="2 3">GH-19</strain>
    </source>
</reference>
<organism evidence="2 3">
    <name type="scientific">Marasmiellus scandens</name>
    <dbReference type="NCBI Taxonomy" id="2682957"/>
    <lineage>
        <taxon>Eukaryota</taxon>
        <taxon>Fungi</taxon>
        <taxon>Dikarya</taxon>
        <taxon>Basidiomycota</taxon>
        <taxon>Agaricomycotina</taxon>
        <taxon>Agaricomycetes</taxon>
        <taxon>Agaricomycetidae</taxon>
        <taxon>Agaricales</taxon>
        <taxon>Marasmiineae</taxon>
        <taxon>Omphalotaceae</taxon>
        <taxon>Marasmiellus</taxon>
    </lineage>
</organism>
<proteinExistence type="predicted"/>
<gene>
    <name evidence="2" type="ORF">VKT23_008360</name>
</gene>
<name>A0ABR1JP76_9AGAR</name>